<reference evidence="2 3" key="1">
    <citation type="journal article" date="2018" name="Sci. Rep.">
        <title>Comparative genomics provides insights into the lifestyle and reveals functional heterogeneity of dark septate endophytic fungi.</title>
        <authorList>
            <person name="Knapp D.G."/>
            <person name="Nemeth J.B."/>
            <person name="Barry K."/>
            <person name="Hainaut M."/>
            <person name="Henrissat B."/>
            <person name="Johnson J."/>
            <person name="Kuo A."/>
            <person name="Lim J.H.P."/>
            <person name="Lipzen A."/>
            <person name="Nolan M."/>
            <person name="Ohm R.A."/>
            <person name="Tamas L."/>
            <person name="Grigoriev I.V."/>
            <person name="Spatafora J.W."/>
            <person name="Nagy L.G."/>
            <person name="Kovacs G.M."/>
        </authorList>
    </citation>
    <scope>NUCLEOTIDE SEQUENCE [LARGE SCALE GENOMIC DNA]</scope>
    <source>
        <strain evidence="2 3">DSE2036</strain>
    </source>
</reference>
<evidence type="ECO:0000313" key="2">
    <source>
        <dbReference type="EMBL" id="PVI04335.1"/>
    </source>
</evidence>
<gene>
    <name evidence="2" type="ORF">DM02DRAFT_625039</name>
</gene>
<dbReference type="Proteomes" id="UP000244855">
    <property type="component" value="Unassembled WGS sequence"/>
</dbReference>
<proteinExistence type="predicted"/>
<dbReference type="EMBL" id="KZ805322">
    <property type="protein sequence ID" value="PVI04335.1"/>
    <property type="molecule type" value="Genomic_DNA"/>
</dbReference>
<protein>
    <submittedName>
        <fullName evidence="2">Uncharacterized protein</fullName>
    </submittedName>
</protein>
<dbReference type="AlphaFoldDB" id="A0A2V1E4P8"/>
<feature type="region of interest" description="Disordered" evidence="1">
    <location>
        <begin position="1"/>
        <end position="26"/>
    </location>
</feature>
<accession>A0A2V1E4P8</accession>
<feature type="compositionally biased region" description="Low complexity" evidence="1">
    <location>
        <begin position="13"/>
        <end position="24"/>
    </location>
</feature>
<evidence type="ECO:0000256" key="1">
    <source>
        <dbReference type="SAM" id="MobiDB-lite"/>
    </source>
</evidence>
<keyword evidence="3" id="KW-1185">Reference proteome</keyword>
<name>A0A2V1E4P8_9PLEO</name>
<evidence type="ECO:0000313" key="3">
    <source>
        <dbReference type="Proteomes" id="UP000244855"/>
    </source>
</evidence>
<sequence>MDSKNTSNTAYPSTSQSGARSSSSGLPNICERETTIHYADLPPWVPTREYLQHAQACVGLPPVRQDFFHDAKTIVDHNKLLVVYHGRIFACELVEGNIDRQIANFHKTVQAVHRVKDLQEQVKSHFAGRLAVSPWRPSYDLDVLFAFLDISN</sequence>
<feature type="compositionally biased region" description="Polar residues" evidence="1">
    <location>
        <begin position="1"/>
        <end position="12"/>
    </location>
</feature>
<organism evidence="2 3">
    <name type="scientific">Periconia macrospinosa</name>
    <dbReference type="NCBI Taxonomy" id="97972"/>
    <lineage>
        <taxon>Eukaryota</taxon>
        <taxon>Fungi</taxon>
        <taxon>Dikarya</taxon>
        <taxon>Ascomycota</taxon>
        <taxon>Pezizomycotina</taxon>
        <taxon>Dothideomycetes</taxon>
        <taxon>Pleosporomycetidae</taxon>
        <taxon>Pleosporales</taxon>
        <taxon>Massarineae</taxon>
        <taxon>Periconiaceae</taxon>
        <taxon>Periconia</taxon>
    </lineage>
</organism>